<evidence type="ECO:0000256" key="1">
    <source>
        <dbReference type="SAM" id="MobiDB-lite"/>
    </source>
</evidence>
<proteinExistence type="predicted"/>
<protein>
    <submittedName>
        <fullName evidence="2">Uncharacterized protein</fullName>
    </submittedName>
</protein>
<sequence>MVIDGHEIYGKANDIDNNVSSDNDAAAPSAKGDPVRNDKDDASRNTEDDATHDTDGDAARIGVRDTPRNAGIDTRELTRDADDDASRDTARTTVSDAKAAAACNTVRRAKRDANGNADRKSRRLFLDFVDMKEGSWPVFVFRSASVFIIYVTGEKYRMIGSKEKGDTLRGNDEDHEAWTRFVSWITAGPRYLLSNFYTKDPFDETNKESEDEKRYELILLFQR</sequence>
<dbReference type="STRING" id="542832.A0A3M6VTP4"/>
<dbReference type="Proteomes" id="UP000282087">
    <property type="component" value="Unassembled WGS sequence"/>
</dbReference>
<feature type="compositionally biased region" description="Low complexity" evidence="1">
    <location>
        <begin position="15"/>
        <end position="30"/>
    </location>
</feature>
<feature type="compositionally biased region" description="Basic and acidic residues" evidence="1">
    <location>
        <begin position="33"/>
        <end position="90"/>
    </location>
</feature>
<organism evidence="2 3">
    <name type="scientific">Peronospora effusa</name>
    <dbReference type="NCBI Taxonomy" id="542832"/>
    <lineage>
        <taxon>Eukaryota</taxon>
        <taxon>Sar</taxon>
        <taxon>Stramenopiles</taxon>
        <taxon>Oomycota</taxon>
        <taxon>Peronosporomycetes</taxon>
        <taxon>Peronosporales</taxon>
        <taxon>Peronosporaceae</taxon>
        <taxon>Peronospora</taxon>
    </lineage>
</organism>
<keyword evidence="3" id="KW-1185">Reference proteome</keyword>
<comment type="caution">
    <text evidence="2">The sequence shown here is derived from an EMBL/GenBank/DDBJ whole genome shotgun (WGS) entry which is preliminary data.</text>
</comment>
<dbReference type="VEuPathDB" id="FungiDB:DD237_008321"/>
<dbReference type="AlphaFoldDB" id="A0A3M6VTP4"/>
<reference evidence="2 3" key="1">
    <citation type="submission" date="2018-06" db="EMBL/GenBank/DDBJ databases">
        <title>Comparative genomics of downy mildews reveals potential adaptations to biotrophy.</title>
        <authorList>
            <person name="Fletcher K."/>
            <person name="Klosterman S.J."/>
            <person name="Derevnina L."/>
            <person name="Martin F."/>
            <person name="Koike S."/>
            <person name="Reyes Chin-Wo S."/>
            <person name="Mou B."/>
            <person name="Michelmore R."/>
        </authorList>
    </citation>
    <scope>NUCLEOTIDE SEQUENCE [LARGE SCALE GENOMIC DNA]</scope>
    <source>
        <strain evidence="2 3">R14</strain>
    </source>
</reference>
<evidence type="ECO:0000313" key="2">
    <source>
        <dbReference type="EMBL" id="RMX69431.1"/>
    </source>
</evidence>
<feature type="region of interest" description="Disordered" evidence="1">
    <location>
        <begin position="1"/>
        <end position="95"/>
    </location>
</feature>
<name>A0A3M6VTP4_9STRA</name>
<gene>
    <name evidence="2" type="ORF">DD238_004635</name>
</gene>
<evidence type="ECO:0000313" key="3">
    <source>
        <dbReference type="Proteomes" id="UP000282087"/>
    </source>
</evidence>
<dbReference type="EMBL" id="QLLG01000025">
    <property type="protein sequence ID" value="RMX69431.1"/>
    <property type="molecule type" value="Genomic_DNA"/>
</dbReference>
<accession>A0A3M6VTP4</accession>